<dbReference type="EMBL" id="LAZR01034715">
    <property type="protein sequence ID" value="KKL44554.1"/>
    <property type="molecule type" value="Genomic_DNA"/>
</dbReference>
<protein>
    <submittedName>
        <fullName evidence="1">Uncharacterized protein</fullName>
    </submittedName>
</protein>
<dbReference type="AlphaFoldDB" id="A0A0F9C5U5"/>
<reference evidence="1" key="1">
    <citation type="journal article" date="2015" name="Nature">
        <title>Complex archaea that bridge the gap between prokaryotes and eukaryotes.</title>
        <authorList>
            <person name="Spang A."/>
            <person name="Saw J.H."/>
            <person name="Jorgensen S.L."/>
            <person name="Zaremba-Niedzwiedzka K."/>
            <person name="Martijn J."/>
            <person name="Lind A.E."/>
            <person name="van Eijk R."/>
            <person name="Schleper C."/>
            <person name="Guy L."/>
            <person name="Ettema T.J."/>
        </authorList>
    </citation>
    <scope>NUCLEOTIDE SEQUENCE</scope>
</reference>
<organism evidence="1">
    <name type="scientific">marine sediment metagenome</name>
    <dbReference type="NCBI Taxonomy" id="412755"/>
    <lineage>
        <taxon>unclassified sequences</taxon>
        <taxon>metagenomes</taxon>
        <taxon>ecological metagenomes</taxon>
    </lineage>
</organism>
<name>A0A0F9C5U5_9ZZZZ</name>
<evidence type="ECO:0000313" key="1">
    <source>
        <dbReference type="EMBL" id="KKL44554.1"/>
    </source>
</evidence>
<feature type="non-terminal residue" evidence="1">
    <location>
        <position position="522"/>
    </location>
</feature>
<gene>
    <name evidence="1" type="ORF">LCGC14_2364510</name>
</gene>
<proteinExistence type="predicted"/>
<comment type="caution">
    <text evidence="1">The sequence shown here is derived from an EMBL/GenBank/DDBJ whole genome shotgun (WGS) entry which is preliminary data.</text>
</comment>
<accession>A0A0F9C5U5</accession>
<sequence length="522" mass="56802">MSVWDDVEQESKTVSVWDEVESEIAAPAYRPSALTEEAKDFAYDTYATSLRGLAEPGVTQQWTRESFKKSGEAKRWIDSGLTRVPRSHFEKLSESYKRGQESFLTDQAYFGAVMLGQGNADEIFKEWKGQRAKDQFDPIEGSFLAEMEYGTARIVPGMIEGGKQALPVIAGATAVGAIAGAAATGPLAPAGGTAGAITGLGVGFKVGSTYAWYKQGAGEMLLTMRDQGFDSTSSKIIATVAALPYALIEQIQISQWTPGLRQGANKVIQKSVTILMGQVAKRYGKTLSQEILEEVAQEAVMIIAEDLASYFEGQGLNITKEELQQKAHRLWRTMTESAKSMALLPIPGATVDMRAGDKGLRLVGKFEDAGYNPDQSVDMARAIDSGSTLAQAHDTAMVNTVVKTYNKEGGSIIDWASGRPIRKGFPVGIGEIEILDKKDITSEDLAKFRLEHAESLSQPGRQIEAWWDKESKKTNLGVVQIAETEQQAIEMGQKYGERFIFNAETGETIAVPQADSKQVINV</sequence>